<sequence length="35" mass="3937">MEKNTSPWDISGVAVICSDFGWRNTVKLRGNLGKR</sequence>
<protein>
    <submittedName>
        <fullName evidence="1">Uncharacterized protein</fullName>
    </submittedName>
</protein>
<organism evidence="1 2">
    <name type="scientific">Bartonella japonica</name>
    <dbReference type="NCBI Taxonomy" id="357761"/>
    <lineage>
        <taxon>Bacteria</taxon>
        <taxon>Pseudomonadati</taxon>
        <taxon>Pseudomonadota</taxon>
        <taxon>Alphaproteobacteria</taxon>
        <taxon>Hyphomicrobiales</taxon>
        <taxon>Bartonellaceae</taxon>
        <taxon>Bartonella</taxon>
    </lineage>
</organism>
<reference evidence="1 2" key="1">
    <citation type="submission" date="2024-06" db="EMBL/GenBank/DDBJ databases">
        <title>Genomic Encyclopedia of Type Strains, Phase IV (KMG-IV): sequencing the most valuable type-strain genomes for metagenomic binning, comparative biology and taxonomic classification.</title>
        <authorList>
            <person name="Goeker M."/>
        </authorList>
    </citation>
    <scope>NUCLEOTIDE SEQUENCE [LARGE SCALE GENOMIC DNA]</scope>
    <source>
        <strain evidence="1 2">DSM 23650</strain>
    </source>
</reference>
<dbReference type="Proteomes" id="UP001549112">
    <property type="component" value="Unassembled WGS sequence"/>
</dbReference>
<accession>A0ABV2FQQ5</accession>
<keyword evidence="2" id="KW-1185">Reference proteome</keyword>
<evidence type="ECO:0000313" key="2">
    <source>
        <dbReference type="Proteomes" id="UP001549112"/>
    </source>
</evidence>
<comment type="caution">
    <text evidence="1">The sequence shown here is derived from an EMBL/GenBank/DDBJ whole genome shotgun (WGS) entry which is preliminary data.</text>
</comment>
<proteinExistence type="predicted"/>
<evidence type="ECO:0000313" key="1">
    <source>
        <dbReference type="EMBL" id="MET3560903.1"/>
    </source>
</evidence>
<gene>
    <name evidence="1" type="ORF">ABID39_001619</name>
</gene>
<dbReference type="EMBL" id="JBEPLT010000049">
    <property type="protein sequence ID" value="MET3560903.1"/>
    <property type="molecule type" value="Genomic_DNA"/>
</dbReference>
<name>A0ABV2FQQ5_9HYPH</name>